<proteinExistence type="predicted"/>
<protein>
    <submittedName>
        <fullName evidence="1">Putative secreted protein</fullName>
    </submittedName>
</protein>
<sequence>MKVRIPKLVALSLAAAPADHEFAQPRCILQRIARTCSLVAGCTLQKAGKQKIKLNKGQMHTDNYKLCEYVCVKSRSLFRAKINRRDEVTYYEVTHYDISLVQSPVIYQPNDIISFFF</sequence>
<accession>A0A6B0UM80</accession>
<dbReference type="EMBL" id="GIFC01008699">
    <property type="protein sequence ID" value="MXU90782.1"/>
    <property type="molecule type" value="Transcribed_RNA"/>
</dbReference>
<organism evidence="1">
    <name type="scientific">Ixodes ricinus</name>
    <name type="common">Common tick</name>
    <name type="synonym">Acarus ricinus</name>
    <dbReference type="NCBI Taxonomy" id="34613"/>
    <lineage>
        <taxon>Eukaryota</taxon>
        <taxon>Metazoa</taxon>
        <taxon>Ecdysozoa</taxon>
        <taxon>Arthropoda</taxon>
        <taxon>Chelicerata</taxon>
        <taxon>Arachnida</taxon>
        <taxon>Acari</taxon>
        <taxon>Parasitiformes</taxon>
        <taxon>Ixodida</taxon>
        <taxon>Ixodoidea</taxon>
        <taxon>Ixodidae</taxon>
        <taxon>Ixodinae</taxon>
        <taxon>Ixodes</taxon>
    </lineage>
</organism>
<dbReference type="AlphaFoldDB" id="A0A6B0UM80"/>
<name>A0A6B0UM80_IXORI</name>
<reference evidence="1" key="1">
    <citation type="submission" date="2019-12" db="EMBL/GenBank/DDBJ databases">
        <title>An insight into the sialome of adult female Ixodes ricinus ticks feeding for 6 days.</title>
        <authorList>
            <person name="Perner J."/>
            <person name="Ribeiro J.M.C."/>
        </authorList>
    </citation>
    <scope>NUCLEOTIDE SEQUENCE</scope>
    <source>
        <strain evidence="1">Semi-engorged</strain>
        <tissue evidence="1">Salivary glands</tissue>
    </source>
</reference>
<evidence type="ECO:0000313" key="1">
    <source>
        <dbReference type="EMBL" id="MXU90782.1"/>
    </source>
</evidence>